<dbReference type="OrthoDB" id="9773828at2"/>
<feature type="domain" description="4Fe-4S ferredoxin-type" evidence="4">
    <location>
        <begin position="339"/>
        <end position="369"/>
    </location>
</feature>
<dbReference type="InterPro" id="IPR017896">
    <property type="entry name" value="4Fe4S_Fe-S-bd"/>
</dbReference>
<evidence type="ECO:0000256" key="1">
    <source>
        <dbReference type="ARBA" id="ARBA00022723"/>
    </source>
</evidence>
<evidence type="ECO:0000256" key="3">
    <source>
        <dbReference type="ARBA" id="ARBA00023014"/>
    </source>
</evidence>
<dbReference type="RefSeq" id="WP_133628147.1">
    <property type="nucleotide sequence ID" value="NZ_SOAZ01000010.1"/>
</dbReference>
<accession>A0A4R7KQV2</accession>
<dbReference type="CDD" id="cd19096">
    <property type="entry name" value="AKR_Fe-S_oxidoreductase"/>
    <property type="match status" value="1"/>
</dbReference>
<dbReference type="Pfam" id="PF13187">
    <property type="entry name" value="Fer4_9"/>
    <property type="match status" value="1"/>
</dbReference>
<evidence type="ECO:0000259" key="4">
    <source>
        <dbReference type="PROSITE" id="PS51379"/>
    </source>
</evidence>
<dbReference type="PROSITE" id="PS00198">
    <property type="entry name" value="4FE4S_FER_1"/>
    <property type="match status" value="1"/>
</dbReference>
<dbReference type="PANTHER" id="PTHR43312:SF2">
    <property type="entry name" value="OXIDOREDUCTASE"/>
    <property type="match status" value="1"/>
</dbReference>
<dbReference type="PROSITE" id="PS51257">
    <property type="entry name" value="PROKAR_LIPOPROTEIN"/>
    <property type="match status" value="1"/>
</dbReference>
<dbReference type="Gene3D" id="3.20.20.100">
    <property type="entry name" value="NADP-dependent oxidoreductase domain"/>
    <property type="match status" value="1"/>
</dbReference>
<dbReference type="Pfam" id="PF00248">
    <property type="entry name" value="Aldo_ket_red"/>
    <property type="match status" value="1"/>
</dbReference>
<organism evidence="5 6">
    <name type="scientific">Fonticella tunisiensis</name>
    <dbReference type="NCBI Taxonomy" id="1096341"/>
    <lineage>
        <taxon>Bacteria</taxon>
        <taxon>Bacillati</taxon>
        <taxon>Bacillota</taxon>
        <taxon>Clostridia</taxon>
        <taxon>Eubacteriales</taxon>
        <taxon>Clostridiaceae</taxon>
        <taxon>Fonticella</taxon>
    </lineage>
</organism>
<name>A0A4R7KQV2_9CLOT</name>
<keyword evidence="3" id="KW-0411">Iron-sulfur</keyword>
<keyword evidence="2" id="KW-0408">Iron</keyword>
<dbReference type="InterPro" id="IPR036812">
    <property type="entry name" value="NAD(P)_OxRdtase_dom_sf"/>
</dbReference>
<dbReference type="EMBL" id="SOAZ01000010">
    <property type="protein sequence ID" value="TDT60973.1"/>
    <property type="molecule type" value="Genomic_DNA"/>
</dbReference>
<dbReference type="Proteomes" id="UP000295325">
    <property type="component" value="Unassembled WGS sequence"/>
</dbReference>
<reference evidence="5 6" key="1">
    <citation type="submission" date="2019-03" db="EMBL/GenBank/DDBJ databases">
        <title>Genomic Encyclopedia of Type Strains, Phase IV (KMG-IV): sequencing the most valuable type-strain genomes for metagenomic binning, comparative biology and taxonomic classification.</title>
        <authorList>
            <person name="Goeker M."/>
        </authorList>
    </citation>
    <scope>NUCLEOTIDE SEQUENCE [LARGE SCALE GENOMIC DNA]</scope>
    <source>
        <strain evidence="5 6">DSM 24455</strain>
    </source>
</reference>
<dbReference type="GO" id="GO:0046872">
    <property type="term" value="F:metal ion binding"/>
    <property type="evidence" value="ECO:0007669"/>
    <property type="project" value="UniProtKB-KW"/>
</dbReference>
<protein>
    <recommendedName>
        <fullName evidence="4">4Fe-4S ferredoxin-type domain-containing protein</fullName>
    </recommendedName>
</protein>
<dbReference type="SUPFAM" id="SSF51430">
    <property type="entry name" value="NAD(P)-linked oxidoreductase"/>
    <property type="match status" value="1"/>
</dbReference>
<dbReference type="InterPro" id="IPR053135">
    <property type="entry name" value="AKR2_Oxidoreductase"/>
</dbReference>
<dbReference type="InterPro" id="IPR017900">
    <property type="entry name" value="4Fe4S_Fe_S_CS"/>
</dbReference>
<keyword evidence="6" id="KW-1185">Reference proteome</keyword>
<sequence>MQYRKFGKTGIAVSALGFGCMRFPVIDGDNSKINEDEAIKMVRYAIDNGVNYIDTAYPYHGKNSELVVGRALRDGYREKVYLATKSPVWLVKTYDDFNQYLNEQLEKLQTDHIDFYLLHALDKERWGKLKELNFEKFLDEAIKDGRIRYAGFSFHDELPIFKEIVDAYDWTFCQIQYNFMDQNYQAGKEGLKYAADKGLAVVIMEPLRGGKLVVNPPDVIKKLWNSADVKRTPAQWALKWLWNQPEISVVLSGMSTMEQVIENVNTASAEDSVPNAFTEKELALVEQVREKYLSLTKVNCTGCAYCMPCPFGVDIPRNFTLYNNAYMYNDFEGSISRYSALEEKASKCKECGKCETVCPQSLAIRAYLKDVHAALAR</sequence>
<dbReference type="InterPro" id="IPR023210">
    <property type="entry name" value="NADP_OxRdtase_dom"/>
</dbReference>
<keyword evidence="1" id="KW-0479">Metal-binding</keyword>
<dbReference type="PANTHER" id="PTHR43312">
    <property type="entry name" value="D-THREO-ALDOSE 1-DEHYDROGENASE"/>
    <property type="match status" value="1"/>
</dbReference>
<dbReference type="PROSITE" id="PS51379">
    <property type="entry name" value="4FE4S_FER_2"/>
    <property type="match status" value="1"/>
</dbReference>
<evidence type="ECO:0000313" key="5">
    <source>
        <dbReference type="EMBL" id="TDT60973.1"/>
    </source>
</evidence>
<evidence type="ECO:0000256" key="2">
    <source>
        <dbReference type="ARBA" id="ARBA00023004"/>
    </source>
</evidence>
<gene>
    <name evidence="5" type="ORF">EDD71_11091</name>
</gene>
<dbReference type="AlphaFoldDB" id="A0A4R7KQV2"/>
<evidence type="ECO:0000313" key="6">
    <source>
        <dbReference type="Proteomes" id="UP000295325"/>
    </source>
</evidence>
<proteinExistence type="predicted"/>
<dbReference type="GO" id="GO:0051536">
    <property type="term" value="F:iron-sulfur cluster binding"/>
    <property type="evidence" value="ECO:0007669"/>
    <property type="project" value="UniProtKB-KW"/>
</dbReference>
<comment type="caution">
    <text evidence="5">The sequence shown here is derived from an EMBL/GenBank/DDBJ whole genome shotgun (WGS) entry which is preliminary data.</text>
</comment>